<feature type="compositionally biased region" description="Low complexity" evidence="1">
    <location>
        <begin position="46"/>
        <end position="56"/>
    </location>
</feature>
<dbReference type="Proteomes" id="UP000469559">
    <property type="component" value="Unassembled WGS sequence"/>
</dbReference>
<evidence type="ECO:0000256" key="1">
    <source>
        <dbReference type="SAM" id="MobiDB-lite"/>
    </source>
</evidence>
<gene>
    <name evidence="2" type="ORF">LARI1_G009478</name>
</gene>
<name>A0A8T9B262_9HELO</name>
<accession>A0A8T9B262</accession>
<dbReference type="OrthoDB" id="5326346at2759"/>
<feature type="compositionally biased region" description="Low complexity" evidence="1">
    <location>
        <begin position="26"/>
        <end position="38"/>
    </location>
</feature>
<dbReference type="Gene3D" id="3.30.710.10">
    <property type="entry name" value="Potassium Channel Kv1.1, Chain A"/>
    <property type="match status" value="1"/>
</dbReference>
<reference evidence="2 3" key="1">
    <citation type="submission" date="2018-05" db="EMBL/GenBank/DDBJ databases">
        <title>Whole genome sequencing for identification of molecular markers to develop diagnostic detection tools for the regulated plant pathogen Lachnellula willkommii.</title>
        <authorList>
            <person name="Giroux E."/>
            <person name="Bilodeau G."/>
        </authorList>
    </citation>
    <scope>NUCLEOTIDE SEQUENCE [LARGE SCALE GENOMIC DNA]</scope>
    <source>
        <strain evidence="2 3">CBS 203.66</strain>
    </source>
</reference>
<evidence type="ECO:0000313" key="2">
    <source>
        <dbReference type="EMBL" id="TVY12719.1"/>
    </source>
</evidence>
<keyword evidence="3" id="KW-1185">Reference proteome</keyword>
<evidence type="ECO:0000313" key="3">
    <source>
        <dbReference type="Proteomes" id="UP000469559"/>
    </source>
</evidence>
<dbReference type="SUPFAM" id="SSF54695">
    <property type="entry name" value="POZ domain"/>
    <property type="match status" value="1"/>
</dbReference>
<dbReference type="InterPro" id="IPR011333">
    <property type="entry name" value="SKP1/BTB/POZ_sf"/>
</dbReference>
<comment type="caution">
    <text evidence="2">The sequence shown here is derived from an EMBL/GenBank/DDBJ whole genome shotgun (WGS) entry which is preliminary data.</text>
</comment>
<protein>
    <recommendedName>
        <fullName evidence="4">BTB domain-containing protein</fullName>
    </recommendedName>
</protein>
<organism evidence="2 3">
    <name type="scientific">Lachnellula arida</name>
    <dbReference type="NCBI Taxonomy" id="1316785"/>
    <lineage>
        <taxon>Eukaryota</taxon>
        <taxon>Fungi</taxon>
        <taxon>Dikarya</taxon>
        <taxon>Ascomycota</taxon>
        <taxon>Pezizomycotina</taxon>
        <taxon>Leotiomycetes</taxon>
        <taxon>Helotiales</taxon>
        <taxon>Lachnaceae</taxon>
        <taxon>Lachnellula</taxon>
    </lineage>
</organism>
<proteinExistence type="predicted"/>
<evidence type="ECO:0008006" key="4">
    <source>
        <dbReference type="Google" id="ProtNLM"/>
    </source>
</evidence>
<dbReference type="EMBL" id="QGMF01001365">
    <property type="protein sequence ID" value="TVY12719.1"/>
    <property type="molecule type" value="Genomic_DNA"/>
</dbReference>
<dbReference type="AlphaFoldDB" id="A0A8T9B262"/>
<sequence length="409" mass="45478">MEKEVVSFDPDSDLELIPTAEKQSLESTETASAPTPTSDGELDSSGTGAPTPATPTKEVRFLVSSKHMILASPVFRAMLQHNNFKEGVALSKGAVVVPLPDDEPASWKIILEVIHHNTRNIPRQIDLQTMTNIAVLVDKYQLDDLLLFHAGIWVNKLKGCLPQRLDPDLFSWLCISWVFKLDIEFRHLTRIFIQFSSGDIKNDQNLPIPDRVLQSIETHRQNEIKQSLDVIDTFIERYQGPNSYCSTPWTPPHAPGVHDRHARFACDGTILGTLLKSAAEKGLYPLPKLPYQGLAFDEVTRGVEEFTIASLCRHKFDNNFAPLDVQDSHGVHEDLRSQTPLGSFPTKAHTRKGVSQAASCHWWAPFPYAFRAPGITSSGAGLDQHSVMVSMQVPHTTPRVASGTTRDYA</sequence>
<feature type="region of interest" description="Disordered" evidence="1">
    <location>
        <begin position="1"/>
        <end position="56"/>
    </location>
</feature>